<keyword evidence="3" id="KW-1185">Reference proteome</keyword>
<reference evidence="3" key="1">
    <citation type="submission" date="2012-02" db="EMBL/GenBank/DDBJ databases">
        <title>Complete sequence of Desulfitobacterium dichloroeliminans LMG P-21439.</title>
        <authorList>
            <person name="Lucas S."/>
            <person name="Han J."/>
            <person name="Lapidus A."/>
            <person name="Cheng J.-F."/>
            <person name="Goodwin L."/>
            <person name="Pitluck S."/>
            <person name="Peters L."/>
            <person name="Ovchinnikova G."/>
            <person name="Teshima H."/>
            <person name="Detter J.C."/>
            <person name="Han C."/>
            <person name="Tapia R."/>
            <person name="Land M."/>
            <person name="Hauser L."/>
            <person name="Kyrpides N."/>
            <person name="Ivanova N."/>
            <person name="Pagani I."/>
            <person name="Kruse T."/>
            <person name="de Vos W.M."/>
            <person name="Boon N."/>
            <person name="Smidt H."/>
            <person name="Woyke T."/>
        </authorList>
    </citation>
    <scope>NUCLEOTIDE SEQUENCE [LARGE SCALE GENOMIC DNA]</scope>
    <source>
        <strain evidence="3">LMG P-21439 / DCA1</strain>
    </source>
</reference>
<dbReference type="InterPro" id="IPR000182">
    <property type="entry name" value="GNAT_dom"/>
</dbReference>
<evidence type="ECO:0000313" key="3">
    <source>
        <dbReference type="Proteomes" id="UP000010797"/>
    </source>
</evidence>
<dbReference type="eggNOG" id="COG4552">
    <property type="taxonomic scope" value="Bacteria"/>
</dbReference>
<dbReference type="SUPFAM" id="SSF55729">
    <property type="entry name" value="Acyl-CoA N-acyltransferases (Nat)"/>
    <property type="match status" value="1"/>
</dbReference>
<accession>L0F813</accession>
<evidence type="ECO:0000313" key="2">
    <source>
        <dbReference type="EMBL" id="AGA69068.1"/>
    </source>
</evidence>
<dbReference type="EMBL" id="CP003344">
    <property type="protein sequence ID" value="AGA69068.1"/>
    <property type="molecule type" value="Genomic_DNA"/>
</dbReference>
<name>L0F813_DESDL</name>
<dbReference type="Proteomes" id="UP000010797">
    <property type="component" value="Chromosome"/>
</dbReference>
<feature type="domain" description="N-acetyltransferase" evidence="1">
    <location>
        <begin position="2"/>
        <end position="151"/>
    </location>
</feature>
<dbReference type="PROSITE" id="PS51186">
    <property type="entry name" value="GNAT"/>
    <property type="match status" value="1"/>
</dbReference>
<proteinExistence type="predicted"/>
<gene>
    <name evidence="2" type="ordered locus">Desdi_1575</name>
</gene>
<dbReference type="GO" id="GO:0016747">
    <property type="term" value="F:acyltransferase activity, transferring groups other than amino-acyl groups"/>
    <property type="evidence" value="ECO:0007669"/>
    <property type="project" value="InterPro"/>
</dbReference>
<dbReference type="STRING" id="871963.Desdi_1575"/>
<dbReference type="InterPro" id="IPR016181">
    <property type="entry name" value="Acyl_CoA_acyltransferase"/>
</dbReference>
<dbReference type="HOGENOM" id="CLU_942437_0_0_9"/>
<dbReference type="KEGG" id="ddl:Desdi_1575"/>
<dbReference type="Gene3D" id="3.40.630.30">
    <property type="match status" value="1"/>
</dbReference>
<organism evidence="2 3">
    <name type="scientific">Desulfitobacterium dichloroeliminans (strain LMG P-21439 / DCA1)</name>
    <dbReference type="NCBI Taxonomy" id="871963"/>
    <lineage>
        <taxon>Bacteria</taxon>
        <taxon>Bacillati</taxon>
        <taxon>Bacillota</taxon>
        <taxon>Clostridia</taxon>
        <taxon>Eubacteriales</taxon>
        <taxon>Desulfitobacteriaceae</taxon>
        <taxon>Desulfitobacterium</taxon>
    </lineage>
</organism>
<keyword evidence="2" id="KW-0808">Transferase</keyword>
<sequence length="291" mass="33030">MKKMRLAHSEDIVRLKEIWQRCFGDTDSFIDFYYTYRFKAEQTAVYLQDNSIAAMLTMIPIQWVDDLPEAIRIDGAMLYAIATHPDFQHQGIATELMDWAKNYLRDQQVELCVLVPAEAHLYKFYARQGYQEGFIVQETVLSCEEMRAMADSGLSCSVRRSTPQGYNEIRNQLLRGSLYIAYGEEEIAYQKRVSQLSGEDIYEFNLNGAQGCAAVERMEKERVLVKELLLPEKLIPGGLAALAQKVDAEEFIIRTPVGCKTLGGQTRPFGMLTTSNTELLGKNGYLGLAFD</sequence>
<dbReference type="OrthoDB" id="1986015at2"/>
<dbReference type="Pfam" id="PF13527">
    <property type="entry name" value="Acetyltransf_9"/>
    <property type="match status" value="1"/>
</dbReference>
<dbReference type="RefSeq" id="WP_015262058.1">
    <property type="nucleotide sequence ID" value="NC_019903.1"/>
</dbReference>
<dbReference type="AlphaFoldDB" id="L0F813"/>
<dbReference type="CDD" id="cd04301">
    <property type="entry name" value="NAT_SF"/>
    <property type="match status" value="1"/>
</dbReference>
<evidence type="ECO:0000259" key="1">
    <source>
        <dbReference type="PROSITE" id="PS51186"/>
    </source>
</evidence>
<protein>
    <submittedName>
        <fullName evidence="2">Acetyltransferase</fullName>
    </submittedName>
</protein>